<dbReference type="Gene3D" id="1.20.1070.10">
    <property type="entry name" value="Rhodopsin 7-helix transmembrane proteins"/>
    <property type="match status" value="1"/>
</dbReference>
<dbReference type="SUPFAM" id="SSF81321">
    <property type="entry name" value="Family A G protein-coupled receptor-like"/>
    <property type="match status" value="1"/>
</dbReference>
<dbReference type="Pfam" id="PF01036">
    <property type="entry name" value="Bac_rhodopsin"/>
    <property type="match status" value="1"/>
</dbReference>
<gene>
    <name evidence="8" type="primary">KNAG0J00590</name>
    <name evidence="8" type="ordered locus">KNAG_0J00590</name>
</gene>
<dbReference type="KEGG" id="kng:KNAG_0J00590"/>
<dbReference type="OMA" id="IAWFLSW"/>
<protein>
    <recommendedName>
        <fullName evidence="10">30 kDa heat shock protein</fullName>
    </recommendedName>
</protein>
<dbReference type="RefSeq" id="XP_022466387.1">
    <property type="nucleotide sequence ID" value="XM_022610053.1"/>
</dbReference>
<dbReference type="Proteomes" id="UP000006310">
    <property type="component" value="Chromosome 10"/>
</dbReference>
<dbReference type="InterPro" id="IPR043476">
    <property type="entry name" value="Yro2-like_7TM"/>
</dbReference>
<dbReference type="OrthoDB" id="536545at2759"/>
<keyword evidence="9" id="KW-1185">Reference proteome</keyword>
<evidence type="ECO:0000313" key="9">
    <source>
        <dbReference type="Proteomes" id="UP000006310"/>
    </source>
</evidence>
<reference evidence="8 9" key="1">
    <citation type="journal article" date="2011" name="Proc. Natl. Acad. Sci. U.S.A.">
        <title>Evolutionary erosion of yeast sex chromosomes by mating-type switching accidents.</title>
        <authorList>
            <person name="Gordon J.L."/>
            <person name="Armisen D."/>
            <person name="Proux-Wera E."/>
            <person name="Oheigeartaigh S.S."/>
            <person name="Byrne K.P."/>
            <person name="Wolfe K.H."/>
        </authorList>
    </citation>
    <scope>NUCLEOTIDE SEQUENCE [LARGE SCALE GENOMIC DNA]</scope>
    <source>
        <strain evidence="9">ATCC MYA-139 / BCRC 22969 / CBS 8797 / CCRC 22969 / KCTC 17520 / NBRC 10181 / NCYC 3082</strain>
    </source>
</reference>
<evidence type="ECO:0000313" key="8">
    <source>
        <dbReference type="EMBL" id="CCK72142.1"/>
    </source>
</evidence>
<feature type="compositionally biased region" description="Basic and acidic residues" evidence="6">
    <location>
        <begin position="294"/>
        <end position="305"/>
    </location>
</feature>
<dbReference type="SMART" id="SM01021">
    <property type="entry name" value="Bac_rhodopsin"/>
    <property type="match status" value="1"/>
</dbReference>
<name>J7S2N3_HUIN7</name>
<proteinExistence type="inferred from homology"/>
<sequence>MDSVTYLLKRSGNEAIRVNPPHDVDLHITKRGSDWLWAAFACFGFLMVIYIFLFFLAEIRKSKKLTKYALAAPLLISMFEFFGYFIYASNLGWTPIRAEFHHVTVDRSITGESPAVRQVFYSKYVVWVLSWPVLLFLLELTSSTTTSSIQDDFSTFDMIHSLIVQIVGTIFWVVSLLIGGLIRSSYKWGPWTFGCVSMLVVQGLQCKRFFFDFKLRGFTAIMVLLSMMVTWLYFIAWGVSEGGNKIQPDSEAVFYGVIDLCMFGILPAYLLFVTNQYGELPSFGVKYPHLGHHDEENQNEGKDSEPNSIRASGETAVPDNSSS</sequence>
<feature type="transmembrane region" description="Helical" evidence="7">
    <location>
        <begin position="68"/>
        <end position="87"/>
    </location>
</feature>
<dbReference type="PANTHER" id="PTHR28286:SF1">
    <property type="entry name" value="30 KDA HEAT SHOCK PROTEIN-RELATED"/>
    <property type="match status" value="1"/>
</dbReference>
<reference evidence="9" key="2">
    <citation type="submission" date="2012-08" db="EMBL/GenBank/DDBJ databases">
        <title>Genome sequence of Kazachstania naganishii.</title>
        <authorList>
            <person name="Gordon J.L."/>
            <person name="Armisen D."/>
            <person name="Proux-Wera E."/>
            <person name="OhEigeartaigh S.S."/>
            <person name="Byrne K.P."/>
            <person name="Wolfe K.H."/>
        </authorList>
    </citation>
    <scope>NUCLEOTIDE SEQUENCE [LARGE SCALE GENOMIC DNA]</scope>
    <source>
        <strain evidence="9">ATCC MYA-139 / BCRC 22969 / CBS 8797 / CCRC 22969 / KCTC 17520 / NBRC 10181 / NCYC 3082</strain>
    </source>
</reference>
<dbReference type="CDD" id="cd15239">
    <property type="entry name" value="7tm_YRO2_fungal-like"/>
    <property type="match status" value="1"/>
</dbReference>
<feature type="transmembrane region" description="Helical" evidence="7">
    <location>
        <begin position="162"/>
        <end position="182"/>
    </location>
</feature>
<feature type="transmembrane region" description="Helical" evidence="7">
    <location>
        <begin position="35"/>
        <end position="56"/>
    </location>
</feature>
<evidence type="ECO:0000256" key="6">
    <source>
        <dbReference type="SAM" id="MobiDB-lite"/>
    </source>
</evidence>
<dbReference type="InterPro" id="IPR001425">
    <property type="entry name" value="Arc/bac/fun_rhodopsins"/>
</dbReference>
<dbReference type="GO" id="GO:0005783">
    <property type="term" value="C:endoplasmic reticulum"/>
    <property type="evidence" value="ECO:0007669"/>
    <property type="project" value="TreeGrafter"/>
</dbReference>
<organism evidence="8 9">
    <name type="scientific">Huiozyma naganishii (strain ATCC MYA-139 / BCRC 22969 / CBS 8797 / KCTC 17520 / NBRC 10181 / NCYC 3082 / Yp74L-3)</name>
    <name type="common">Yeast</name>
    <name type="synonym">Kazachstania naganishii</name>
    <dbReference type="NCBI Taxonomy" id="1071383"/>
    <lineage>
        <taxon>Eukaryota</taxon>
        <taxon>Fungi</taxon>
        <taxon>Dikarya</taxon>
        <taxon>Ascomycota</taxon>
        <taxon>Saccharomycotina</taxon>
        <taxon>Saccharomycetes</taxon>
        <taxon>Saccharomycetales</taxon>
        <taxon>Saccharomycetaceae</taxon>
        <taxon>Huiozyma</taxon>
    </lineage>
</organism>
<accession>J7S2N3</accession>
<evidence type="ECO:0000256" key="4">
    <source>
        <dbReference type="ARBA" id="ARBA00022989"/>
    </source>
</evidence>
<dbReference type="eggNOG" id="ENOG502QZWT">
    <property type="taxonomic scope" value="Eukaryota"/>
</dbReference>
<dbReference type="PANTHER" id="PTHR28286">
    <property type="match status" value="1"/>
</dbReference>
<feature type="transmembrane region" description="Helical" evidence="7">
    <location>
        <begin position="124"/>
        <end position="141"/>
    </location>
</feature>
<comment type="subcellular location">
    <subcellularLocation>
        <location evidence="1">Membrane</location>
        <topology evidence="1">Multi-pass membrane protein</topology>
    </subcellularLocation>
</comment>
<keyword evidence="3 7" id="KW-0812">Transmembrane</keyword>
<evidence type="ECO:0000256" key="7">
    <source>
        <dbReference type="SAM" id="Phobius"/>
    </source>
</evidence>
<feature type="region of interest" description="Disordered" evidence="6">
    <location>
        <begin position="294"/>
        <end position="323"/>
    </location>
</feature>
<comment type="similarity">
    <text evidence="2">Belongs to the archaeal/bacterial/fungal opsin family.</text>
</comment>
<evidence type="ECO:0000256" key="3">
    <source>
        <dbReference type="ARBA" id="ARBA00022692"/>
    </source>
</evidence>
<dbReference type="EMBL" id="HE978323">
    <property type="protein sequence ID" value="CCK72142.1"/>
    <property type="molecule type" value="Genomic_DNA"/>
</dbReference>
<feature type="transmembrane region" description="Helical" evidence="7">
    <location>
        <begin position="218"/>
        <end position="240"/>
    </location>
</feature>
<dbReference type="GeneID" id="34527897"/>
<evidence type="ECO:0000256" key="5">
    <source>
        <dbReference type="ARBA" id="ARBA00023136"/>
    </source>
</evidence>
<dbReference type="FunFam" id="1.20.1070.10:FF:000160">
    <property type="entry name" value="Related to Opsin-1"/>
    <property type="match status" value="1"/>
</dbReference>
<evidence type="ECO:0008006" key="10">
    <source>
        <dbReference type="Google" id="ProtNLM"/>
    </source>
</evidence>
<keyword evidence="5 7" id="KW-0472">Membrane</keyword>
<keyword evidence="4 7" id="KW-1133">Transmembrane helix</keyword>
<dbReference type="HOGENOM" id="CLU_054785_1_1_1"/>
<dbReference type="AlphaFoldDB" id="J7S2N3"/>
<evidence type="ECO:0000256" key="2">
    <source>
        <dbReference type="ARBA" id="ARBA00008130"/>
    </source>
</evidence>
<evidence type="ECO:0000256" key="1">
    <source>
        <dbReference type="ARBA" id="ARBA00004141"/>
    </source>
</evidence>
<dbReference type="GO" id="GO:0005886">
    <property type="term" value="C:plasma membrane"/>
    <property type="evidence" value="ECO:0007669"/>
    <property type="project" value="EnsemblFungi"/>
</dbReference>
<feature type="transmembrane region" description="Helical" evidence="7">
    <location>
        <begin position="252"/>
        <end position="272"/>
    </location>
</feature>